<protein>
    <submittedName>
        <fullName evidence="1">Uncharacterized protein</fullName>
    </submittedName>
</protein>
<evidence type="ECO:0000313" key="1">
    <source>
        <dbReference type="EMBL" id="GBP34235.1"/>
    </source>
</evidence>
<dbReference type="Proteomes" id="UP000299102">
    <property type="component" value="Unassembled WGS sequence"/>
</dbReference>
<keyword evidence="2" id="KW-1185">Reference proteome</keyword>
<dbReference type="EMBL" id="BGZK01000285">
    <property type="protein sequence ID" value="GBP34235.1"/>
    <property type="molecule type" value="Genomic_DNA"/>
</dbReference>
<comment type="caution">
    <text evidence="1">The sequence shown here is derived from an EMBL/GenBank/DDBJ whole genome shotgun (WGS) entry which is preliminary data.</text>
</comment>
<reference evidence="1 2" key="1">
    <citation type="journal article" date="2019" name="Commun. Biol.">
        <title>The bagworm genome reveals a unique fibroin gene that provides high tensile strength.</title>
        <authorList>
            <person name="Kono N."/>
            <person name="Nakamura H."/>
            <person name="Ohtoshi R."/>
            <person name="Tomita M."/>
            <person name="Numata K."/>
            <person name="Arakawa K."/>
        </authorList>
    </citation>
    <scope>NUCLEOTIDE SEQUENCE [LARGE SCALE GENOMIC DNA]</scope>
</reference>
<sequence length="179" mass="19670">MARKNCTHVSLASQPEFTRCDARTSCVRVSADVVKMSGRHNASRLFTLFPRVPILERCDAFVTNFTTVGFPSLGTSSIESRVAPPILPPHTRSLQESTPARPYSGLMIRALTAKPRNTTPPIMVTVNDRHFIFKEFSKEGGSVFDCVCVWESSPHAAALMIKATVFPNGWKLGDNTAVC</sequence>
<evidence type="ECO:0000313" key="2">
    <source>
        <dbReference type="Proteomes" id="UP000299102"/>
    </source>
</evidence>
<accession>A0A4C1V931</accession>
<organism evidence="1 2">
    <name type="scientific">Eumeta variegata</name>
    <name type="common">Bagworm moth</name>
    <name type="synonym">Eumeta japonica</name>
    <dbReference type="NCBI Taxonomy" id="151549"/>
    <lineage>
        <taxon>Eukaryota</taxon>
        <taxon>Metazoa</taxon>
        <taxon>Ecdysozoa</taxon>
        <taxon>Arthropoda</taxon>
        <taxon>Hexapoda</taxon>
        <taxon>Insecta</taxon>
        <taxon>Pterygota</taxon>
        <taxon>Neoptera</taxon>
        <taxon>Endopterygota</taxon>
        <taxon>Lepidoptera</taxon>
        <taxon>Glossata</taxon>
        <taxon>Ditrysia</taxon>
        <taxon>Tineoidea</taxon>
        <taxon>Psychidae</taxon>
        <taxon>Oiketicinae</taxon>
        <taxon>Eumeta</taxon>
    </lineage>
</organism>
<proteinExistence type="predicted"/>
<dbReference type="AlphaFoldDB" id="A0A4C1V931"/>
<name>A0A4C1V931_EUMVA</name>
<gene>
    <name evidence="1" type="ORF">EVAR_30789_1</name>
</gene>